<dbReference type="RefSeq" id="WP_179980902.1">
    <property type="nucleotide sequence ID" value="NZ_LT608333.1"/>
</dbReference>
<evidence type="ECO:0000256" key="1">
    <source>
        <dbReference type="ARBA" id="ARBA00001933"/>
    </source>
</evidence>
<dbReference type="InterPro" id="IPR015422">
    <property type="entry name" value="PyrdxlP-dep_Trfase_small"/>
</dbReference>
<evidence type="ECO:0000256" key="5">
    <source>
        <dbReference type="ARBA" id="ARBA00022898"/>
    </source>
</evidence>
<dbReference type="EMBL" id="FMJC01000002">
    <property type="protein sequence ID" value="SCM73877.1"/>
    <property type="molecule type" value="Genomic_DNA"/>
</dbReference>
<dbReference type="AlphaFoldDB" id="A0A212L8R6"/>
<comment type="similarity">
    <text evidence="2 6">Belongs to the class-III pyridoxal-phosphate-dependent aminotransferase family.</text>
</comment>
<evidence type="ECO:0000256" key="3">
    <source>
        <dbReference type="ARBA" id="ARBA00022576"/>
    </source>
</evidence>
<comment type="cofactor">
    <cofactor evidence="1">
        <name>pyridoxal 5'-phosphate</name>
        <dbReference type="ChEBI" id="CHEBI:597326"/>
    </cofactor>
</comment>
<evidence type="ECO:0000313" key="7">
    <source>
        <dbReference type="EMBL" id="SCM73877.1"/>
    </source>
</evidence>
<accession>A0A212L8R6</accession>
<dbReference type="Gene3D" id="3.40.640.10">
    <property type="entry name" value="Type I PLP-dependent aspartate aminotransferase-like (Major domain)"/>
    <property type="match status" value="1"/>
</dbReference>
<sequence length="452" mass="49222">MSAKSANEYVSGDVSTVWHHLTLHQGNAPMIVSEGKGLYLKDINGKEYLDATSGGVWCVNVGYGRDRIADAAANQMKKLPFYAASCGSQPAIEFSEKLLSHMPGLSRVYISSSGSEANEKAFKMVRQISQLKHGGKKYKIIYRDRDYHGTTITTLSACGQEERRLQYGPFTPGFVEFPACLAYRSPYPEGTQNLGEKFARELEAVVLKEDPDTVGAVILEPITAGGGIIVPPDGYFETISEICKKYGLLLIIDEVVCGLGRTGTWFGYQHFNVKPDIVTMAKGVASAYMPISCTVTTEEVFAALQDNTDKLSYFRDISTFGGCLAAPAAALENIKIIEEEGLLDNIVAMGEYLQQGLQDLLSYSNVGDVRGRGLLQGIEFVTDKASKKPLEEEKVIAVCGAMAKRGVLVGRTNRSFVGRNNVVNLAPAYIVTKEQIDTILKALHESIVEVLG</sequence>
<keyword evidence="5 6" id="KW-0663">Pyridoxal phosphate</keyword>
<dbReference type="InterPro" id="IPR049704">
    <property type="entry name" value="Aminotrans_3_PPA_site"/>
</dbReference>
<dbReference type="SUPFAM" id="SSF53383">
    <property type="entry name" value="PLP-dependent transferases"/>
    <property type="match status" value="1"/>
</dbReference>
<dbReference type="InterPro" id="IPR015424">
    <property type="entry name" value="PyrdxlP-dep_Trfase"/>
</dbReference>
<dbReference type="CDD" id="cd00610">
    <property type="entry name" value="OAT_like"/>
    <property type="match status" value="1"/>
</dbReference>
<dbReference type="EC" id="2.6.1.77" evidence="7"/>
<dbReference type="GO" id="GO:0030170">
    <property type="term" value="F:pyridoxal phosphate binding"/>
    <property type="evidence" value="ECO:0007669"/>
    <property type="project" value="InterPro"/>
</dbReference>
<dbReference type="Pfam" id="PF00202">
    <property type="entry name" value="Aminotran_3"/>
    <property type="match status" value="1"/>
</dbReference>
<keyword evidence="4 7" id="KW-0808">Transferase</keyword>
<dbReference type="PANTHER" id="PTHR43094:SF1">
    <property type="entry name" value="AMINOTRANSFERASE CLASS-III"/>
    <property type="match status" value="1"/>
</dbReference>
<evidence type="ECO:0000256" key="6">
    <source>
        <dbReference type="RuleBase" id="RU003560"/>
    </source>
</evidence>
<organism evidence="7">
    <name type="scientific">uncultured Desulfovibrio sp</name>
    <dbReference type="NCBI Taxonomy" id="167968"/>
    <lineage>
        <taxon>Bacteria</taxon>
        <taxon>Pseudomonadati</taxon>
        <taxon>Thermodesulfobacteriota</taxon>
        <taxon>Desulfovibrionia</taxon>
        <taxon>Desulfovibrionales</taxon>
        <taxon>Desulfovibrionaceae</taxon>
        <taxon>Desulfovibrio</taxon>
        <taxon>environmental samples</taxon>
    </lineage>
</organism>
<name>A0A212L8R6_9BACT</name>
<dbReference type="InterPro" id="IPR015421">
    <property type="entry name" value="PyrdxlP-dep_Trfase_major"/>
</dbReference>
<dbReference type="PANTHER" id="PTHR43094">
    <property type="entry name" value="AMINOTRANSFERASE"/>
    <property type="match status" value="1"/>
</dbReference>
<protein>
    <submittedName>
        <fullName evidence="7">Taurine--pyruvate aminotransferase</fullName>
        <ecNumber evidence="7">2.6.1.77</ecNumber>
    </submittedName>
</protein>
<evidence type="ECO:0000256" key="4">
    <source>
        <dbReference type="ARBA" id="ARBA00022679"/>
    </source>
</evidence>
<evidence type="ECO:0000256" key="2">
    <source>
        <dbReference type="ARBA" id="ARBA00008954"/>
    </source>
</evidence>
<dbReference type="FunFam" id="3.40.640.10:FF:000014">
    <property type="entry name" value="Adenosylmethionine-8-amino-7-oxononanoate aminotransferase, probable"/>
    <property type="match status" value="1"/>
</dbReference>
<dbReference type="Gene3D" id="3.90.1150.10">
    <property type="entry name" value="Aspartate Aminotransferase, domain 1"/>
    <property type="match status" value="1"/>
</dbReference>
<dbReference type="GO" id="GO:0031299">
    <property type="term" value="F:taurine-pyruvate aminotransferase activity"/>
    <property type="evidence" value="ECO:0007669"/>
    <property type="project" value="UniProtKB-EC"/>
</dbReference>
<dbReference type="InterPro" id="IPR005814">
    <property type="entry name" value="Aminotrans_3"/>
</dbReference>
<keyword evidence="3 7" id="KW-0032">Aminotransferase</keyword>
<keyword evidence="7" id="KW-0670">Pyruvate</keyword>
<dbReference type="PROSITE" id="PS00600">
    <property type="entry name" value="AA_TRANSFER_CLASS_3"/>
    <property type="match status" value="1"/>
</dbReference>
<dbReference type="PIRSF" id="PIRSF000521">
    <property type="entry name" value="Transaminase_4ab_Lys_Orn"/>
    <property type="match status" value="1"/>
</dbReference>
<dbReference type="NCBIfam" id="NF005812">
    <property type="entry name" value="PRK07678.1"/>
    <property type="match status" value="1"/>
</dbReference>
<gene>
    <name evidence="7" type="primary">tpa</name>
    <name evidence="7" type="ORF">KL86DES1_21594</name>
</gene>
<reference evidence="7" key="1">
    <citation type="submission" date="2016-08" db="EMBL/GenBank/DDBJ databases">
        <authorList>
            <person name="Seilhamer J.J."/>
        </authorList>
    </citation>
    <scope>NUCLEOTIDE SEQUENCE</scope>
    <source>
        <strain evidence="7">86-1</strain>
    </source>
</reference>
<proteinExistence type="inferred from homology"/>